<dbReference type="InterPro" id="IPR036396">
    <property type="entry name" value="Cyt_P450_sf"/>
</dbReference>
<dbReference type="GO" id="GO:0016705">
    <property type="term" value="F:oxidoreductase activity, acting on paired donors, with incorporation or reduction of molecular oxygen"/>
    <property type="evidence" value="ECO:0007669"/>
    <property type="project" value="InterPro"/>
</dbReference>
<keyword evidence="3 4" id="KW-0408">Iron</keyword>
<evidence type="ECO:0000256" key="4">
    <source>
        <dbReference type="RuleBase" id="RU000461"/>
    </source>
</evidence>
<dbReference type="Pfam" id="PF00067">
    <property type="entry name" value="p450"/>
    <property type="match status" value="1"/>
</dbReference>
<sequence>MTGLNPTLARVDPPAEPLGAFSLLRTAVRNPIEIWPQAVYREPVYRRRFAGRDVAFFCDPDMIRETLVDQADAFEKAEPMRRALRPALGDALLTAEGADWRWQRRAASPIFRHERILAFAPAMLAAAETTRDRWLAAGGAELDVAREMMLTTYDVIVRTMLGGGGVDAERVERAVNDYLDPLGWVIAMSIARLPPWLPHPGRLRSDRARRFLRREIVEMIAKRRGAPGAQDDLLALLLAARDPESGNAMSDRELADNVLTFITAGHETTALALTWTFYLLDRHPEAAERIRAEIEQVTGGGPLTAEHVAGLAYARQALQEAMRLYPPAAAIVREAARPVRIGSETLDAGAQVYIPIYAVHRHELLWEAPDVFDPERFAPEAAKARHRYAYLPFGAGPRICIGMSFAMIEGVLILATLLRAARAELRPGFEPELRLRVTLRPGGGMPMRITPRRD</sequence>
<dbReference type="GO" id="GO:0005506">
    <property type="term" value="F:iron ion binding"/>
    <property type="evidence" value="ECO:0007669"/>
    <property type="project" value="InterPro"/>
</dbReference>
<accession>A0A7W6D2P2</accession>
<dbReference type="InterPro" id="IPR017972">
    <property type="entry name" value="Cyt_P450_CS"/>
</dbReference>
<dbReference type="PANTHER" id="PTHR24305">
    <property type="entry name" value="CYTOCHROME P450"/>
    <property type="match status" value="1"/>
</dbReference>
<keyword evidence="3 4" id="KW-0349">Heme</keyword>
<evidence type="ECO:0000256" key="2">
    <source>
        <dbReference type="ARBA" id="ARBA00010617"/>
    </source>
</evidence>
<keyword evidence="4" id="KW-0503">Monooxygenase</keyword>
<proteinExistence type="inferred from homology"/>
<feature type="binding site" description="axial binding residue" evidence="3">
    <location>
        <position position="400"/>
    </location>
    <ligand>
        <name>heme</name>
        <dbReference type="ChEBI" id="CHEBI:30413"/>
    </ligand>
    <ligandPart>
        <name>Fe</name>
        <dbReference type="ChEBI" id="CHEBI:18248"/>
    </ligandPart>
</feature>
<comment type="similarity">
    <text evidence="2 4">Belongs to the cytochrome P450 family.</text>
</comment>
<comment type="cofactor">
    <cofactor evidence="1 3">
        <name>heme</name>
        <dbReference type="ChEBI" id="CHEBI:30413"/>
    </cofactor>
</comment>
<name>A0A7W6D2P2_9HYPH</name>
<dbReference type="PRINTS" id="PR00463">
    <property type="entry name" value="EP450I"/>
</dbReference>
<dbReference type="InterPro" id="IPR002401">
    <property type="entry name" value="Cyt_P450_E_grp-I"/>
</dbReference>
<dbReference type="PROSITE" id="PS00086">
    <property type="entry name" value="CYTOCHROME_P450"/>
    <property type="match status" value="1"/>
</dbReference>
<dbReference type="PANTHER" id="PTHR24305:SF166">
    <property type="entry name" value="CYTOCHROME P450 12A4, MITOCHONDRIAL-RELATED"/>
    <property type="match status" value="1"/>
</dbReference>
<dbReference type="GO" id="GO:0020037">
    <property type="term" value="F:heme binding"/>
    <property type="evidence" value="ECO:0007669"/>
    <property type="project" value="InterPro"/>
</dbReference>
<keyword evidence="6" id="KW-1185">Reference proteome</keyword>
<dbReference type="InterPro" id="IPR050121">
    <property type="entry name" value="Cytochrome_P450_monoxygenase"/>
</dbReference>
<keyword evidence="3 4" id="KW-0479">Metal-binding</keyword>
<dbReference type="SUPFAM" id="SSF48264">
    <property type="entry name" value="Cytochrome P450"/>
    <property type="match status" value="1"/>
</dbReference>
<dbReference type="RefSeq" id="WP_183395072.1">
    <property type="nucleotide sequence ID" value="NZ_JACIDR010000002.1"/>
</dbReference>
<dbReference type="InterPro" id="IPR001128">
    <property type="entry name" value="Cyt_P450"/>
</dbReference>
<dbReference type="Proteomes" id="UP000528964">
    <property type="component" value="Unassembled WGS sequence"/>
</dbReference>
<evidence type="ECO:0000313" key="6">
    <source>
        <dbReference type="Proteomes" id="UP000528964"/>
    </source>
</evidence>
<keyword evidence="4" id="KW-0560">Oxidoreductase</keyword>
<evidence type="ECO:0000313" key="5">
    <source>
        <dbReference type="EMBL" id="MBB3973230.1"/>
    </source>
</evidence>
<evidence type="ECO:0000256" key="1">
    <source>
        <dbReference type="ARBA" id="ARBA00001971"/>
    </source>
</evidence>
<organism evidence="5 6">
    <name type="scientific">Hansschlegelia beijingensis</name>
    <dbReference type="NCBI Taxonomy" id="1133344"/>
    <lineage>
        <taxon>Bacteria</taxon>
        <taxon>Pseudomonadati</taxon>
        <taxon>Pseudomonadota</taxon>
        <taxon>Alphaproteobacteria</taxon>
        <taxon>Hyphomicrobiales</taxon>
        <taxon>Methylopilaceae</taxon>
        <taxon>Hansschlegelia</taxon>
    </lineage>
</organism>
<gene>
    <name evidence="5" type="ORF">GGR24_001887</name>
</gene>
<dbReference type="AlphaFoldDB" id="A0A7W6D2P2"/>
<dbReference type="PRINTS" id="PR00385">
    <property type="entry name" value="P450"/>
</dbReference>
<reference evidence="5 6" key="1">
    <citation type="submission" date="2020-08" db="EMBL/GenBank/DDBJ databases">
        <title>Genomic Encyclopedia of Type Strains, Phase IV (KMG-IV): sequencing the most valuable type-strain genomes for metagenomic binning, comparative biology and taxonomic classification.</title>
        <authorList>
            <person name="Goeker M."/>
        </authorList>
    </citation>
    <scope>NUCLEOTIDE SEQUENCE [LARGE SCALE GENOMIC DNA]</scope>
    <source>
        <strain evidence="5 6">DSM 25481</strain>
    </source>
</reference>
<dbReference type="Gene3D" id="1.10.630.10">
    <property type="entry name" value="Cytochrome P450"/>
    <property type="match status" value="1"/>
</dbReference>
<protein>
    <submittedName>
        <fullName evidence="5">Cytochrome P450</fullName>
    </submittedName>
</protein>
<dbReference type="GO" id="GO:0004497">
    <property type="term" value="F:monooxygenase activity"/>
    <property type="evidence" value="ECO:0007669"/>
    <property type="project" value="UniProtKB-KW"/>
</dbReference>
<comment type="caution">
    <text evidence="5">The sequence shown here is derived from an EMBL/GenBank/DDBJ whole genome shotgun (WGS) entry which is preliminary data.</text>
</comment>
<evidence type="ECO:0000256" key="3">
    <source>
        <dbReference type="PIRSR" id="PIRSR602401-1"/>
    </source>
</evidence>
<dbReference type="EMBL" id="JACIDR010000002">
    <property type="protein sequence ID" value="MBB3973230.1"/>
    <property type="molecule type" value="Genomic_DNA"/>
</dbReference>